<dbReference type="Pfam" id="PF00440">
    <property type="entry name" value="TetR_N"/>
    <property type="match status" value="1"/>
</dbReference>
<feature type="domain" description="HTH tetR-type" evidence="3">
    <location>
        <begin position="5"/>
        <end position="65"/>
    </location>
</feature>
<evidence type="ECO:0000256" key="1">
    <source>
        <dbReference type="ARBA" id="ARBA00023125"/>
    </source>
</evidence>
<accession>A0A401UGE8</accession>
<dbReference type="InterPro" id="IPR001647">
    <property type="entry name" value="HTH_TetR"/>
</dbReference>
<dbReference type="Proteomes" id="UP000287872">
    <property type="component" value="Unassembled WGS sequence"/>
</dbReference>
<sequence>MSGSQLTKKALALSIKKLMETIPLSKLSIHEIVDNCGINRQTFYYHFKDKFDLVNWIYYTEAIENIDNCKNYAHWTDGMYKTLVYFLSNKSFYINALNTPGQNAFDGYLFEKTYDLIMGVINDISSKIKVSDKDKNFIADFYTYAFVGITVQWIKNSMRESPKAVVDNLNEIIEGSMLSALTRYATYHKEN</sequence>
<dbReference type="InterPro" id="IPR039532">
    <property type="entry name" value="TetR_C_Firmicutes"/>
</dbReference>
<dbReference type="InterPro" id="IPR009057">
    <property type="entry name" value="Homeodomain-like_sf"/>
</dbReference>
<proteinExistence type="predicted"/>
<protein>
    <submittedName>
        <fullName evidence="4">TetR family transcriptional regulator</fullName>
    </submittedName>
</protein>
<evidence type="ECO:0000259" key="3">
    <source>
        <dbReference type="PROSITE" id="PS50977"/>
    </source>
</evidence>
<evidence type="ECO:0000256" key="2">
    <source>
        <dbReference type="PROSITE-ProRule" id="PRU00335"/>
    </source>
</evidence>
<name>A0A401UGE8_9CLOT</name>
<dbReference type="InterPro" id="IPR012738">
    <property type="entry name" value="Tscrpt_reg_DhaS"/>
</dbReference>
<keyword evidence="5" id="KW-1185">Reference proteome</keyword>
<feature type="DNA-binding region" description="H-T-H motif" evidence="2">
    <location>
        <begin position="28"/>
        <end position="47"/>
    </location>
</feature>
<dbReference type="InterPro" id="IPR050624">
    <property type="entry name" value="HTH-type_Tx_Regulator"/>
</dbReference>
<evidence type="ECO:0000313" key="4">
    <source>
        <dbReference type="EMBL" id="GCD08574.1"/>
    </source>
</evidence>
<dbReference type="PANTHER" id="PTHR43479:SF7">
    <property type="entry name" value="TETR-FAMILY TRANSCRIPTIONAL REGULATOR"/>
    <property type="match status" value="1"/>
</dbReference>
<dbReference type="OrthoDB" id="9810250at2"/>
<dbReference type="GO" id="GO:0003677">
    <property type="term" value="F:DNA binding"/>
    <property type="evidence" value="ECO:0007669"/>
    <property type="project" value="UniProtKB-UniRule"/>
</dbReference>
<dbReference type="NCBIfam" id="TIGR02366">
    <property type="entry name" value="DHAK_reg"/>
    <property type="match status" value="1"/>
</dbReference>
<dbReference type="PROSITE" id="PS50977">
    <property type="entry name" value="HTH_TETR_2"/>
    <property type="match status" value="1"/>
</dbReference>
<comment type="caution">
    <text evidence="4">The sequence shown here is derived from an EMBL/GenBank/DDBJ whole genome shotgun (WGS) entry which is preliminary data.</text>
</comment>
<dbReference type="SUPFAM" id="SSF46689">
    <property type="entry name" value="Homeodomain-like"/>
    <property type="match status" value="1"/>
</dbReference>
<dbReference type="AlphaFoldDB" id="A0A401UGE8"/>
<keyword evidence="1 2" id="KW-0238">DNA-binding</keyword>
<dbReference type="PANTHER" id="PTHR43479">
    <property type="entry name" value="ACREF/ENVCD OPERON REPRESSOR-RELATED"/>
    <property type="match status" value="1"/>
</dbReference>
<dbReference type="Pfam" id="PF14278">
    <property type="entry name" value="TetR_C_8"/>
    <property type="match status" value="1"/>
</dbReference>
<dbReference type="Gene3D" id="1.10.357.10">
    <property type="entry name" value="Tetracycline Repressor, domain 2"/>
    <property type="match status" value="1"/>
</dbReference>
<organism evidence="4 5">
    <name type="scientific">Clostridium tagluense</name>
    <dbReference type="NCBI Taxonomy" id="360422"/>
    <lineage>
        <taxon>Bacteria</taxon>
        <taxon>Bacillati</taxon>
        <taxon>Bacillota</taxon>
        <taxon>Clostridia</taxon>
        <taxon>Eubacteriales</taxon>
        <taxon>Clostridiaceae</taxon>
        <taxon>Clostridium</taxon>
    </lineage>
</organism>
<dbReference type="RefSeq" id="WP_124997159.1">
    <property type="nucleotide sequence ID" value="NZ_BHYK01000001.1"/>
</dbReference>
<evidence type="ECO:0000313" key="5">
    <source>
        <dbReference type="Proteomes" id="UP000287872"/>
    </source>
</evidence>
<reference evidence="4 5" key="1">
    <citation type="submission" date="2018-11" db="EMBL/GenBank/DDBJ databases">
        <title>Genome sequencing and assembly of Clostridium tagluense strain A121.</title>
        <authorList>
            <person name="Murakami T."/>
            <person name="Segawa T."/>
            <person name="Shcherbakova V.A."/>
            <person name="Mori H."/>
            <person name="Yoshimura Y."/>
        </authorList>
    </citation>
    <scope>NUCLEOTIDE SEQUENCE [LARGE SCALE GENOMIC DNA]</scope>
    <source>
        <strain evidence="4 5">A121</strain>
    </source>
</reference>
<dbReference type="EMBL" id="BHYK01000001">
    <property type="protein sequence ID" value="GCD08574.1"/>
    <property type="molecule type" value="Genomic_DNA"/>
</dbReference>
<gene>
    <name evidence="4" type="ORF">Ctaglu_01970</name>
</gene>